<dbReference type="AlphaFoldDB" id="A0A368F7A8"/>
<dbReference type="GO" id="GO:0004867">
    <property type="term" value="F:serine-type endopeptidase inhibitor activity"/>
    <property type="evidence" value="ECO:0007669"/>
    <property type="project" value="InterPro"/>
</dbReference>
<evidence type="ECO:0000259" key="1">
    <source>
        <dbReference type="PROSITE" id="PS51252"/>
    </source>
</evidence>
<feature type="domain" description="Antistasin-like" evidence="1">
    <location>
        <begin position="5"/>
        <end position="38"/>
    </location>
</feature>
<dbReference type="EMBL" id="JOJR01006170">
    <property type="protein sequence ID" value="RCN26765.1"/>
    <property type="molecule type" value="Genomic_DNA"/>
</dbReference>
<organism evidence="2 3">
    <name type="scientific">Ancylostoma caninum</name>
    <name type="common">Dog hookworm</name>
    <dbReference type="NCBI Taxonomy" id="29170"/>
    <lineage>
        <taxon>Eukaryota</taxon>
        <taxon>Metazoa</taxon>
        <taxon>Ecdysozoa</taxon>
        <taxon>Nematoda</taxon>
        <taxon>Chromadorea</taxon>
        <taxon>Rhabditida</taxon>
        <taxon>Rhabditina</taxon>
        <taxon>Rhabditomorpha</taxon>
        <taxon>Strongyloidea</taxon>
        <taxon>Ancylostomatidae</taxon>
        <taxon>Ancylostomatinae</taxon>
        <taxon>Ancylostoma</taxon>
    </lineage>
</organism>
<sequence>MTYTCIPELRLCGVKCSKQCPHGFKMTVFGCPDPTCECRDICKGVQVVHVFSTKHALHKGVLT</sequence>
<comment type="caution">
    <text evidence="2">The sequence shown here is derived from an EMBL/GenBank/DDBJ whole genome shotgun (WGS) entry which is preliminary data.</text>
</comment>
<dbReference type="Gene3D" id="2.10.22.10">
    <property type="entry name" value="Antistasin, domain 1"/>
    <property type="match status" value="1"/>
</dbReference>
<gene>
    <name evidence="2" type="ORF">ANCCAN_27508</name>
</gene>
<keyword evidence="3" id="KW-1185">Reference proteome</keyword>
<dbReference type="InterPro" id="IPR004094">
    <property type="entry name" value="Antistasin-like"/>
</dbReference>
<accession>A0A368F7A8</accession>
<evidence type="ECO:0000313" key="2">
    <source>
        <dbReference type="EMBL" id="RCN26765.1"/>
    </source>
</evidence>
<proteinExistence type="predicted"/>
<dbReference type="Proteomes" id="UP000252519">
    <property type="component" value="Unassembled WGS sequence"/>
</dbReference>
<dbReference type="Pfam" id="PF02822">
    <property type="entry name" value="Antistasin"/>
    <property type="match status" value="1"/>
</dbReference>
<evidence type="ECO:0000313" key="3">
    <source>
        <dbReference type="Proteomes" id="UP000252519"/>
    </source>
</evidence>
<reference evidence="2 3" key="1">
    <citation type="submission" date="2014-10" db="EMBL/GenBank/DDBJ databases">
        <title>Draft genome of the hookworm Ancylostoma caninum.</title>
        <authorList>
            <person name="Mitreva M."/>
        </authorList>
    </citation>
    <scope>NUCLEOTIDE SEQUENCE [LARGE SCALE GENOMIC DNA]</scope>
    <source>
        <strain evidence="2 3">Baltimore</strain>
    </source>
</reference>
<name>A0A368F7A8_ANCCA</name>
<protein>
    <submittedName>
        <fullName evidence="2">Antistasin family protein</fullName>
    </submittedName>
</protein>
<dbReference type="PROSITE" id="PS51252">
    <property type="entry name" value="ANTISTASIN"/>
    <property type="match status" value="1"/>
</dbReference>